<gene>
    <name evidence="2" type="ORF">BABINDRAFT_165823</name>
</gene>
<feature type="region of interest" description="Disordered" evidence="1">
    <location>
        <begin position="1"/>
        <end position="36"/>
    </location>
</feature>
<dbReference type="RefSeq" id="XP_018986440.1">
    <property type="nucleotide sequence ID" value="XM_019130371.1"/>
</dbReference>
<feature type="compositionally biased region" description="Polar residues" evidence="1">
    <location>
        <begin position="1"/>
        <end position="10"/>
    </location>
</feature>
<evidence type="ECO:0000256" key="1">
    <source>
        <dbReference type="SAM" id="MobiDB-lite"/>
    </source>
</evidence>
<sequence>MSSHTSSPFISNAAPDTPMKRRRGRPPKNVHVANQNQSTFATSTLNSLPAADTSAAMLKLGSPRFLRVKPMMKVSPSQPRKARRASLQTATPQLMPRDTTRAVAHAMPPPRSRTHDSLVNVIKTPKRADSASSPQQCLNPSVLLSSPMSYSYGAMGSTPLSPTASSFSSIIHSSPLYTGYFYSPETTNKHVLRVGAIGSSPDPEDRTEQSVFVPKAETIGRTFKLPVKGTVAKEDKPLEAKPEKSCGFSLKLMVGADGKAILTNGKTTTPSSQPASVSAPRKRTREEEKEPEPALEAPPTTPRQKIQTLTAKTPVSALIRSQSFSYSPFANFNLKNQSFFTGISRSPMVLNLYGSLLGQELPVFQPFGMEMRPVTPPPTATDEKPFALDDFSFGPPPPTAYESLQPQQLAQKAQMMRDTPRRNVPVRHISMMDVHAYGENVGSNFPIRDTEVPTHRRTLSKSASMSHVGFIDPAHIAQKPPTTGLMEAGAYGQFYPDFQGSGNFMAMNLAGMPMLIPARDGMGAEIDMQEDLGDARSALFKAMRKS</sequence>
<protein>
    <submittedName>
        <fullName evidence="2">Uncharacterized protein</fullName>
    </submittedName>
</protein>
<keyword evidence="3" id="KW-1185">Reference proteome</keyword>
<reference evidence="3" key="1">
    <citation type="submission" date="2016-05" db="EMBL/GenBank/DDBJ databases">
        <title>Comparative genomics of biotechnologically important yeasts.</title>
        <authorList>
            <consortium name="DOE Joint Genome Institute"/>
            <person name="Riley R."/>
            <person name="Haridas S."/>
            <person name="Wolfe K.H."/>
            <person name="Lopes M.R."/>
            <person name="Hittinger C.T."/>
            <person name="Goker M."/>
            <person name="Salamov A."/>
            <person name="Wisecaver J."/>
            <person name="Long T.M."/>
            <person name="Aerts A.L."/>
            <person name="Barry K."/>
            <person name="Choi C."/>
            <person name="Clum A."/>
            <person name="Coughlan A.Y."/>
            <person name="Deshpande S."/>
            <person name="Douglass A.P."/>
            <person name="Hanson S.J."/>
            <person name="Klenk H.-P."/>
            <person name="Labutti K."/>
            <person name="Lapidus A."/>
            <person name="Lindquist E."/>
            <person name="Lipzen A."/>
            <person name="Meier-Kolthoff J.P."/>
            <person name="Ohm R.A."/>
            <person name="Otillar R.P."/>
            <person name="Pangilinan J."/>
            <person name="Peng Y."/>
            <person name="Rokas A."/>
            <person name="Rosa C.A."/>
            <person name="Scheuner C."/>
            <person name="Sibirny A.A."/>
            <person name="Slot J.C."/>
            <person name="Stielow J.B."/>
            <person name="Sun H."/>
            <person name="Kurtzman C.P."/>
            <person name="Blackwell M."/>
            <person name="Grigoriev I.V."/>
            <person name="Jeffries T.W."/>
        </authorList>
    </citation>
    <scope>NUCLEOTIDE SEQUENCE [LARGE SCALE GENOMIC DNA]</scope>
    <source>
        <strain evidence="3">NRRL Y-12698</strain>
    </source>
</reference>
<dbReference type="AlphaFoldDB" id="A0A1E3QVL1"/>
<evidence type="ECO:0000313" key="2">
    <source>
        <dbReference type="EMBL" id="ODQ81112.1"/>
    </source>
</evidence>
<proteinExistence type="predicted"/>
<evidence type="ECO:0000313" key="3">
    <source>
        <dbReference type="Proteomes" id="UP000094336"/>
    </source>
</evidence>
<dbReference type="EMBL" id="KV454428">
    <property type="protein sequence ID" value="ODQ81112.1"/>
    <property type="molecule type" value="Genomic_DNA"/>
</dbReference>
<feature type="compositionally biased region" description="Polar residues" evidence="1">
    <location>
        <begin position="264"/>
        <end position="276"/>
    </location>
</feature>
<feature type="region of interest" description="Disordered" evidence="1">
    <location>
        <begin position="262"/>
        <end position="307"/>
    </location>
</feature>
<name>A0A1E3QVL1_9ASCO</name>
<accession>A0A1E3QVL1</accession>
<organism evidence="2 3">
    <name type="scientific">Babjeviella inositovora NRRL Y-12698</name>
    <dbReference type="NCBI Taxonomy" id="984486"/>
    <lineage>
        <taxon>Eukaryota</taxon>
        <taxon>Fungi</taxon>
        <taxon>Dikarya</taxon>
        <taxon>Ascomycota</taxon>
        <taxon>Saccharomycotina</taxon>
        <taxon>Pichiomycetes</taxon>
        <taxon>Serinales incertae sedis</taxon>
        <taxon>Babjeviella</taxon>
    </lineage>
</organism>
<dbReference type="Proteomes" id="UP000094336">
    <property type="component" value="Unassembled WGS sequence"/>
</dbReference>
<dbReference type="GeneID" id="30148224"/>